<feature type="region of interest" description="Disordered" evidence="5">
    <location>
        <begin position="74"/>
        <end position="125"/>
    </location>
</feature>
<dbReference type="STRING" id="1328759.A0A5C2S4C4"/>
<dbReference type="Pfam" id="PF06644">
    <property type="entry name" value="ATP11"/>
    <property type="match status" value="1"/>
</dbReference>
<evidence type="ECO:0000256" key="3">
    <source>
        <dbReference type="ARBA" id="ARBA00022946"/>
    </source>
</evidence>
<protein>
    <submittedName>
        <fullName evidence="6">ATP11-domain-containing protein</fullName>
    </submittedName>
</protein>
<dbReference type="GO" id="GO:0033615">
    <property type="term" value="P:mitochondrial proton-transporting ATP synthase complex assembly"/>
    <property type="evidence" value="ECO:0007669"/>
    <property type="project" value="TreeGrafter"/>
</dbReference>
<dbReference type="AlphaFoldDB" id="A0A5C2S4C4"/>
<organism evidence="6 7">
    <name type="scientific">Lentinus tigrinus ALCF2SS1-6</name>
    <dbReference type="NCBI Taxonomy" id="1328759"/>
    <lineage>
        <taxon>Eukaryota</taxon>
        <taxon>Fungi</taxon>
        <taxon>Dikarya</taxon>
        <taxon>Basidiomycota</taxon>
        <taxon>Agaricomycotina</taxon>
        <taxon>Agaricomycetes</taxon>
        <taxon>Polyporales</taxon>
        <taxon>Polyporaceae</taxon>
        <taxon>Lentinus</taxon>
    </lineage>
</organism>
<evidence type="ECO:0000256" key="2">
    <source>
        <dbReference type="ARBA" id="ARBA00009116"/>
    </source>
</evidence>
<keyword evidence="4" id="KW-0496">Mitochondrion</keyword>
<proteinExistence type="inferred from homology"/>
<feature type="compositionally biased region" description="Low complexity" evidence="5">
    <location>
        <begin position="97"/>
        <end position="113"/>
    </location>
</feature>
<evidence type="ECO:0000313" key="7">
    <source>
        <dbReference type="Proteomes" id="UP000313359"/>
    </source>
</evidence>
<feature type="compositionally biased region" description="Basic and acidic residues" evidence="5">
    <location>
        <begin position="74"/>
        <end position="87"/>
    </location>
</feature>
<gene>
    <name evidence="6" type="ORF">L227DRAFT_550687</name>
</gene>
<dbReference type="EMBL" id="ML122275">
    <property type="protein sequence ID" value="RPD58412.1"/>
    <property type="molecule type" value="Genomic_DNA"/>
</dbReference>
<dbReference type="Proteomes" id="UP000313359">
    <property type="component" value="Unassembled WGS sequence"/>
</dbReference>
<evidence type="ECO:0000256" key="1">
    <source>
        <dbReference type="ARBA" id="ARBA00004173"/>
    </source>
</evidence>
<dbReference type="GO" id="GO:0005739">
    <property type="term" value="C:mitochondrion"/>
    <property type="evidence" value="ECO:0007669"/>
    <property type="project" value="UniProtKB-SubCell"/>
</dbReference>
<sequence length="357" mass="39822">MLPRLLLPSSLRHGKLSATRSLRFFSLTSVHRDAGLSSPKVNYDDKYAEKLQRRAQEQGKSVADLKAELKEQERQRRLQRLKEESSKASEVLSDSFASTSSSSPSPATTSPSANAPRKDSSPVKPLSSIINFDKLLETPHTPEQISLLWRAYHESRSGGTGRGYLCATVPVETYQKMMDVATKYPTFVLPVPRGNAQVESGSNEPAYEFYLMEWGFHGSPPEPTTTNDLFSSFKASSSNPQTSTILFTPLQEYKLRQSFATPYLVLTHYTDLVKTHGLVLLRGEITPSGASAAAGTSEDGARFMMSQQDAQLLAIHVQRFYLWNEGSDERAVLLKAFHERPSDFKWEDLLKHTDISA</sequence>
<dbReference type="PANTHER" id="PTHR13126:SF0">
    <property type="entry name" value="ATP SYNTHASE MITOCHONDRIAL F1 COMPLEX ASSEMBLY FACTOR 1"/>
    <property type="match status" value="1"/>
</dbReference>
<evidence type="ECO:0000256" key="5">
    <source>
        <dbReference type="SAM" id="MobiDB-lite"/>
    </source>
</evidence>
<keyword evidence="3" id="KW-0809">Transit peptide</keyword>
<dbReference type="OrthoDB" id="16535at2759"/>
<accession>A0A5C2S4C4</accession>
<reference evidence="6" key="1">
    <citation type="journal article" date="2018" name="Genome Biol. Evol.">
        <title>Genomics and development of Lentinus tigrinus, a white-rot wood-decaying mushroom with dimorphic fruiting bodies.</title>
        <authorList>
            <person name="Wu B."/>
            <person name="Xu Z."/>
            <person name="Knudson A."/>
            <person name="Carlson A."/>
            <person name="Chen N."/>
            <person name="Kovaka S."/>
            <person name="LaButti K."/>
            <person name="Lipzen A."/>
            <person name="Pennachio C."/>
            <person name="Riley R."/>
            <person name="Schakwitz W."/>
            <person name="Umezawa K."/>
            <person name="Ohm R.A."/>
            <person name="Grigoriev I.V."/>
            <person name="Nagy L.G."/>
            <person name="Gibbons J."/>
            <person name="Hibbett D."/>
        </authorList>
    </citation>
    <scope>NUCLEOTIDE SEQUENCE [LARGE SCALE GENOMIC DNA]</scope>
    <source>
        <strain evidence="6">ALCF2SS1-6</strain>
    </source>
</reference>
<dbReference type="PANTHER" id="PTHR13126">
    <property type="entry name" value="CHAPERONE ATP11"/>
    <property type="match status" value="1"/>
</dbReference>
<evidence type="ECO:0000256" key="4">
    <source>
        <dbReference type="ARBA" id="ARBA00023128"/>
    </source>
</evidence>
<name>A0A5C2S4C4_9APHY</name>
<keyword evidence="7" id="KW-1185">Reference proteome</keyword>
<dbReference type="InterPro" id="IPR010591">
    <property type="entry name" value="ATP11"/>
</dbReference>
<evidence type="ECO:0000313" key="6">
    <source>
        <dbReference type="EMBL" id="RPD58412.1"/>
    </source>
</evidence>
<comment type="similarity">
    <text evidence="2">Belongs to the ATP11 family.</text>
</comment>
<comment type="subcellular location">
    <subcellularLocation>
        <location evidence="1">Mitochondrion</location>
    </subcellularLocation>
</comment>